<keyword evidence="1" id="KW-0472">Membrane</keyword>
<dbReference type="HOGENOM" id="CLU_370765_0_0_7"/>
<keyword evidence="1" id="KW-0812">Transmembrane</keyword>
<keyword evidence="4" id="KW-1185">Reference proteome</keyword>
<dbReference type="AlphaFoldDB" id="Q6MR98"/>
<gene>
    <name evidence="3" type="ordered locus">Bd0194</name>
</gene>
<dbReference type="RefSeq" id="WP_011162801.1">
    <property type="nucleotide sequence ID" value="NC_005363.1"/>
</dbReference>
<dbReference type="SUPFAM" id="SSF52540">
    <property type="entry name" value="P-loop containing nucleoside triphosphate hydrolases"/>
    <property type="match status" value="1"/>
</dbReference>
<dbReference type="GeneID" id="93011335"/>
<feature type="domain" description="KAP NTPase" evidence="2">
    <location>
        <begin position="166"/>
        <end position="408"/>
    </location>
</feature>
<evidence type="ECO:0000313" key="3">
    <source>
        <dbReference type="EMBL" id="CAE77860.1"/>
    </source>
</evidence>
<dbReference type="Pfam" id="PF07693">
    <property type="entry name" value="KAP_NTPase"/>
    <property type="match status" value="1"/>
</dbReference>
<dbReference type="Gene3D" id="3.40.50.300">
    <property type="entry name" value="P-loop containing nucleotide triphosphate hydrolases"/>
    <property type="match status" value="1"/>
</dbReference>
<accession>Q6MR98</accession>
<organism evidence="3 4">
    <name type="scientific">Bdellovibrio bacteriovorus (strain ATCC 15356 / DSM 50701 / NCIMB 9529 / HD100)</name>
    <dbReference type="NCBI Taxonomy" id="264462"/>
    <lineage>
        <taxon>Bacteria</taxon>
        <taxon>Pseudomonadati</taxon>
        <taxon>Bdellovibrionota</taxon>
        <taxon>Bdellovibrionia</taxon>
        <taxon>Bdellovibrionales</taxon>
        <taxon>Pseudobdellovibrionaceae</taxon>
        <taxon>Bdellovibrio</taxon>
    </lineage>
</organism>
<dbReference type="InterPro" id="IPR027417">
    <property type="entry name" value="P-loop_NTPase"/>
</dbReference>
<feature type="transmembrane region" description="Helical" evidence="1">
    <location>
        <begin position="98"/>
        <end position="117"/>
    </location>
</feature>
<name>Q6MR98_BDEBA</name>
<evidence type="ECO:0000259" key="2">
    <source>
        <dbReference type="Pfam" id="PF07693"/>
    </source>
</evidence>
<proteinExistence type="predicted"/>
<evidence type="ECO:0000313" key="4">
    <source>
        <dbReference type="Proteomes" id="UP000008080"/>
    </source>
</evidence>
<evidence type="ECO:0000256" key="1">
    <source>
        <dbReference type="SAM" id="Phobius"/>
    </source>
</evidence>
<protein>
    <recommendedName>
        <fullName evidence="2">KAP NTPase domain-containing protein</fullName>
    </recommendedName>
</protein>
<dbReference type="STRING" id="264462.Bd0194"/>
<feature type="transmembrane region" description="Helical" evidence="1">
    <location>
        <begin position="42"/>
        <end position="63"/>
    </location>
</feature>
<dbReference type="InterPro" id="IPR011646">
    <property type="entry name" value="KAP_P-loop"/>
</dbReference>
<reference evidence="3 4" key="1">
    <citation type="journal article" date="2004" name="Science">
        <title>A predator unmasked: life cycle of Bdellovibrio bacteriovorus from a genomic perspective.</title>
        <authorList>
            <person name="Rendulic S."/>
            <person name="Jagtap P."/>
            <person name="Rosinus A."/>
            <person name="Eppinger M."/>
            <person name="Baar C."/>
            <person name="Lanz C."/>
            <person name="Keller H."/>
            <person name="Lambert C."/>
            <person name="Evans K.J."/>
            <person name="Goesmann A."/>
            <person name="Meyer F."/>
            <person name="Sockett R.E."/>
            <person name="Schuster S.C."/>
        </authorList>
    </citation>
    <scope>NUCLEOTIDE SEQUENCE [LARGE SCALE GENOMIC DNA]</scope>
    <source>
        <strain evidence="4">ATCC 15356 / DSM 50701 / NCIMB 9529 / HD100</strain>
    </source>
</reference>
<dbReference type="Proteomes" id="UP000008080">
    <property type="component" value="Chromosome"/>
</dbReference>
<dbReference type="EMBL" id="BX842646">
    <property type="protein sequence ID" value="CAE77860.1"/>
    <property type="molecule type" value="Genomic_DNA"/>
</dbReference>
<feature type="transmembrane region" description="Helical" evidence="1">
    <location>
        <begin position="69"/>
        <end position="89"/>
    </location>
</feature>
<keyword evidence="1" id="KW-1133">Transmembrane helix</keyword>
<dbReference type="KEGG" id="bba:Bd0194"/>
<feature type="transmembrane region" description="Helical" evidence="1">
    <location>
        <begin position="12"/>
        <end position="30"/>
    </location>
</feature>
<dbReference type="eggNOG" id="COG4928">
    <property type="taxonomic scope" value="Bacteria"/>
</dbReference>
<sequence length="750" mass="85953">MVPFLQKHSTSLLKSLLASFAILYGLSLFVDATKELSLALRLLSISSWSVLCFCLTYQVFTFSQNTKSLIANGFTYFLSNLMLVVDLYTSPPSQHKEIVYLIGMVSTVLGMIASINWKSGKAPQKIENFGLESIFDLRPFEITEGLSKDAGEKEDFLLKVVHENNKLSTIGISGPWGIGKTSLIHSLVSTLEKDRRYKITHIDSSNYFSSESLVEELREKYLSIFFGENPNIFTKAVFESMLSSTPNILSSVVQLVTNSDSQIATKKLLSNHLESSDDMYVIIYDDLDRLKPEEVVVALRLIGKIAGVPKIKQIVLYDRVRIESLLHDSSHGHSSFFAKYIDYELHVHALDYNQSNNQAKQYIMRVLEQEGMEHYLTEISKTNFESEYYYLLNNYRDLKQFAISLHSLLKFGAHKIHLQEAIKITILKTRFPKIYLDMFEPMPGDEDKFVALYQSIYGNQTHAAFTLVSELSNGENRHHLFKMINPIYTPIYQMDKSPPNAISWEGLKMIIDGLKDNPYSHHQEIPSYSFNYLTADQLSSNFIGIVQAIDRSLHPSFVALTMKKICHEKDGNTEWIYHSLREAISSTGIFKSWINGYLSARAKVAWTGELKVSIMSMLLFKRVYKPDYPVEFETIKANLFASLPNFSYEEVLSLDQNYFEILENESGLLRQYLDHMHIARTSILNEAQLDNLLEKYLEINGFNSNDDYINTARFMRMTSDSQHSLVTRLIEVNNGKYLNVIRVIKSFLKV</sequence>